<feature type="compositionally biased region" description="Polar residues" evidence="1">
    <location>
        <begin position="1"/>
        <end position="11"/>
    </location>
</feature>
<proteinExistence type="predicted"/>
<dbReference type="AlphaFoldDB" id="A0A540N9A7"/>
<evidence type="ECO:0000256" key="1">
    <source>
        <dbReference type="SAM" id="MobiDB-lite"/>
    </source>
</evidence>
<dbReference type="Proteomes" id="UP000315295">
    <property type="component" value="Unassembled WGS sequence"/>
</dbReference>
<organism evidence="2 3">
    <name type="scientific">Malus baccata</name>
    <name type="common">Siberian crab apple</name>
    <name type="synonym">Pyrus baccata</name>
    <dbReference type="NCBI Taxonomy" id="106549"/>
    <lineage>
        <taxon>Eukaryota</taxon>
        <taxon>Viridiplantae</taxon>
        <taxon>Streptophyta</taxon>
        <taxon>Embryophyta</taxon>
        <taxon>Tracheophyta</taxon>
        <taxon>Spermatophyta</taxon>
        <taxon>Magnoliopsida</taxon>
        <taxon>eudicotyledons</taxon>
        <taxon>Gunneridae</taxon>
        <taxon>Pentapetalae</taxon>
        <taxon>rosids</taxon>
        <taxon>fabids</taxon>
        <taxon>Rosales</taxon>
        <taxon>Rosaceae</taxon>
        <taxon>Amygdaloideae</taxon>
        <taxon>Maleae</taxon>
        <taxon>Malus</taxon>
    </lineage>
</organism>
<protein>
    <submittedName>
        <fullName evidence="2">Uncharacterized protein</fullName>
    </submittedName>
</protein>
<comment type="caution">
    <text evidence="2">The sequence shown here is derived from an EMBL/GenBank/DDBJ whole genome shotgun (WGS) entry which is preliminary data.</text>
</comment>
<evidence type="ECO:0000313" key="2">
    <source>
        <dbReference type="EMBL" id="TQE07641.1"/>
    </source>
</evidence>
<dbReference type="EMBL" id="VIEB01000083">
    <property type="protein sequence ID" value="TQE07641.1"/>
    <property type="molecule type" value="Genomic_DNA"/>
</dbReference>
<name>A0A540N9A7_MALBA</name>
<gene>
    <name evidence="2" type="ORF">C1H46_006784</name>
</gene>
<keyword evidence="3" id="KW-1185">Reference proteome</keyword>
<reference evidence="2 3" key="1">
    <citation type="journal article" date="2019" name="G3 (Bethesda)">
        <title>Sequencing of a Wild Apple (Malus baccata) Genome Unravels the Differences Between Cultivated and Wild Apple Species Regarding Disease Resistance and Cold Tolerance.</title>
        <authorList>
            <person name="Chen X."/>
        </authorList>
    </citation>
    <scope>NUCLEOTIDE SEQUENCE [LARGE SCALE GENOMIC DNA]</scope>
    <source>
        <strain evidence="3">cv. Shandingzi</strain>
        <tissue evidence="2">Leaves</tissue>
    </source>
</reference>
<accession>A0A540N9A7</accession>
<sequence length="118" mass="13962">MVSLVPNSERTMNNRRNKNYPEPTYQKINAKMILRSTVVMNLMRSTAAFRMKKINSDQTTFLNTSCKYHTRLKVQRLKYKIKYSKSNWSKSIAIKKLSKLKINHENLKHQVQANGWQT</sequence>
<evidence type="ECO:0000313" key="3">
    <source>
        <dbReference type="Proteomes" id="UP000315295"/>
    </source>
</evidence>
<feature type="region of interest" description="Disordered" evidence="1">
    <location>
        <begin position="1"/>
        <end position="21"/>
    </location>
</feature>